<dbReference type="AlphaFoldDB" id="A0A0L0FHQ0"/>
<dbReference type="Gene3D" id="3.20.20.70">
    <property type="entry name" value="Aldolase class I"/>
    <property type="match status" value="1"/>
</dbReference>
<organism evidence="2 3">
    <name type="scientific">Sphaeroforma arctica JP610</name>
    <dbReference type="NCBI Taxonomy" id="667725"/>
    <lineage>
        <taxon>Eukaryota</taxon>
        <taxon>Ichthyosporea</taxon>
        <taxon>Ichthyophonida</taxon>
        <taxon>Sphaeroforma</taxon>
    </lineage>
</organism>
<dbReference type="Pfam" id="PF03537">
    <property type="entry name" value="Glyco_hydro_114"/>
    <property type="match status" value="1"/>
</dbReference>
<evidence type="ECO:0000259" key="1">
    <source>
        <dbReference type="Pfam" id="PF03537"/>
    </source>
</evidence>
<dbReference type="PANTHER" id="PTHR35273:SF2">
    <property type="entry name" value="ALPHA-GALACTOSIDASE"/>
    <property type="match status" value="1"/>
</dbReference>
<dbReference type="eggNOG" id="ENOG502RCTR">
    <property type="taxonomic scope" value="Eukaryota"/>
</dbReference>
<dbReference type="Proteomes" id="UP000054560">
    <property type="component" value="Unassembled WGS sequence"/>
</dbReference>
<dbReference type="STRING" id="667725.A0A0L0FHQ0"/>
<dbReference type="InterPro" id="IPR017853">
    <property type="entry name" value="GH"/>
</dbReference>
<dbReference type="InterPro" id="IPR013785">
    <property type="entry name" value="Aldolase_TIM"/>
</dbReference>
<keyword evidence="3" id="KW-1185">Reference proteome</keyword>
<sequence>MPTPRVGASWVNRAWTDGSGLNKISSDDEVVLVDPADISKEDMDELHAAGHYLLCYNNAGAWESWRADADEFPLELRARKLAGWDNEYWWNIIEWDDSELKNAHIKRMKWMWEKGCDGLELDNLDCRSCVDGESKTDLRAKAVENVRWLAQESNRQCMDASMKNSIDIFADVAEHFQMAVNEQCEEYNECSSYIDYFIDLGKPVFAVEYTKSWSEADCSFANNNGISRKYFDESSKYQDC</sequence>
<evidence type="ECO:0000313" key="3">
    <source>
        <dbReference type="Proteomes" id="UP000054560"/>
    </source>
</evidence>
<name>A0A0L0FHQ0_9EUKA</name>
<dbReference type="PANTHER" id="PTHR35273">
    <property type="entry name" value="ALPHA-1,4 POLYGALACTOSAMINIDASE, PUTATIVE (AFU_ORTHOLOGUE AFUA_3G07890)-RELATED"/>
    <property type="match status" value="1"/>
</dbReference>
<gene>
    <name evidence="2" type="ORF">SARC_11210</name>
</gene>
<dbReference type="EMBL" id="KQ243169">
    <property type="protein sequence ID" value="KNC76280.1"/>
    <property type="molecule type" value="Genomic_DNA"/>
</dbReference>
<protein>
    <recommendedName>
        <fullName evidence="1">Glycoside-hydrolase family GH114 TIM-barrel domain-containing protein</fullName>
    </recommendedName>
</protein>
<evidence type="ECO:0000313" key="2">
    <source>
        <dbReference type="EMBL" id="KNC76280.1"/>
    </source>
</evidence>
<dbReference type="OrthoDB" id="2108802at2759"/>
<dbReference type="GeneID" id="25911714"/>
<proteinExistence type="predicted"/>
<feature type="domain" description="Glycoside-hydrolase family GH114 TIM-barrel" evidence="1">
    <location>
        <begin position="28"/>
        <end position="227"/>
    </location>
</feature>
<dbReference type="RefSeq" id="XP_014150182.1">
    <property type="nucleotide sequence ID" value="XM_014294707.1"/>
</dbReference>
<reference evidence="2 3" key="1">
    <citation type="submission" date="2011-02" db="EMBL/GenBank/DDBJ databases">
        <title>The Genome Sequence of Sphaeroforma arctica JP610.</title>
        <authorList>
            <consortium name="The Broad Institute Genome Sequencing Platform"/>
            <person name="Russ C."/>
            <person name="Cuomo C."/>
            <person name="Young S.K."/>
            <person name="Zeng Q."/>
            <person name="Gargeya S."/>
            <person name="Alvarado L."/>
            <person name="Berlin A."/>
            <person name="Chapman S.B."/>
            <person name="Chen Z."/>
            <person name="Freedman E."/>
            <person name="Gellesch M."/>
            <person name="Goldberg J."/>
            <person name="Griggs A."/>
            <person name="Gujja S."/>
            <person name="Heilman E."/>
            <person name="Heiman D."/>
            <person name="Howarth C."/>
            <person name="Mehta T."/>
            <person name="Neiman D."/>
            <person name="Pearson M."/>
            <person name="Roberts A."/>
            <person name="Saif S."/>
            <person name="Shea T."/>
            <person name="Shenoy N."/>
            <person name="Sisk P."/>
            <person name="Stolte C."/>
            <person name="Sykes S."/>
            <person name="White J."/>
            <person name="Yandava C."/>
            <person name="Burger G."/>
            <person name="Gray M.W."/>
            <person name="Holland P.W.H."/>
            <person name="King N."/>
            <person name="Lang F.B.F."/>
            <person name="Roger A.J."/>
            <person name="Ruiz-Trillo I."/>
            <person name="Haas B."/>
            <person name="Nusbaum C."/>
            <person name="Birren B."/>
        </authorList>
    </citation>
    <scope>NUCLEOTIDE SEQUENCE [LARGE SCALE GENOMIC DNA]</scope>
    <source>
        <strain evidence="2 3">JP610</strain>
    </source>
</reference>
<dbReference type="SUPFAM" id="SSF51445">
    <property type="entry name" value="(Trans)glycosidases"/>
    <property type="match status" value="1"/>
</dbReference>
<accession>A0A0L0FHQ0</accession>
<dbReference type="InterPro" id="IPR004352">
    <property type="entry name" value="GH114_TIM-barrel"/>
</dbReference>